<reference evidence="7" key="1">
    <citation type="submission" date="2020-10" db="EMBL/GenBank/DDBJ databases">
        <authorList>
            <person name="Gilroy R."/>
        </authorList>
    </citation>
    <scope>NUCLEOTIDE SEQUENCE</scope>
    <source>
        <strain evidence="7">10037</strain>
    </source>
</reference>
<keyword evidence="3 5" id="KW-1133">Transmembrane helix</keyword>
<evidence type="ECO:0000256" key="3">
    <source>
        <dbReference type="ARBA" id="ARBA00022989"/>
    </source>
</evidence>
<dbReference type="PANTHER" id="PTHR30386:SF26">
    <property type="entry name" value="TRANSPORT PROTEIN COMB"/>
    <property type="match status" value="1"/>
</dbReference>
<feature type="domain" description="AprE-like beta-barrel" evidence="6">
    <location>
        <begin position="330"/>
        <end position="417"/>
    </location>
</feature>
<feature type="transmembrane region" description="Helical" evidence="5">
    <location>
        <begin position="26"/>
        <end position="47"/>
    </location>
</feature>
<sequence length="438" mass="49152">MPETDHSGYHSEEAQEILGRIPSWTIRWGVTVIFSIFAAIVIGCCFIKFPERVNATVTITTGNSPVDIVAKGSGDIEKIFVKNNDTVARDGLLGVIYSSADYRDVLAVEEGMKALAGIPLDSAVFQGWIYGEYALGVMQGDWSSFSTACLKYKDYILRAVISKKKDLVEEQIGKQREYYAQMRSQYLLMEEDFEYETINYRRDSSLFADGIIAPLEYEEASRSLLQARSNLMAFRSQMTSTELSIIQLEQQLVELSIQQDDETLAYEQEIAGCMERLESQIGSWKLSYLLVSPMEGHVSFVRKWDEGQFISAGEPFLTVVPDDDSRVVGIVKIPQASFGKVAAGQKVNVRLNGYPYMEYGMLVGEIGYLSSVPEEPANAQSEPQYTAEIVFPEGLVTTYGKELRLIQKMDGTAEIITEDRRLIMRFIDPVMALFKNGI</sequence>
<dbReference type="Pfam" id="PF26002">
    <property type="entry name" value="Beta-barrel_AprE"/>
    <property type="match status" value="1"/>
</dbReference>
<dbReference type="GO" id="GO:0016020">
    <property type="term" value="C:membrane"/>
    <property type="evidence" value="ECO:0007669"/>
    <property type="project" value="UniProtKB-SubCell"/>
</dbReference>
<organism evidence="7 8">
    <name type="scientific">Candidatus Merdivivens pullistercoris</name>
    <dbReference type="NCBI Taxonomy" id="2840873"/>
    <lineage>
        <taxon>Bacteria</taxon>
        <taxon>Pseudomonadati</taxon>
        <taxon>Bacteroidota</taxon>
        <taxon>Bacteroidia</taxon>
        <taxon>Bacteroidales</taxon>
        <taxon>Muribaculaceae</taxon>
        <taxon>Muribaculaceae incertae sedis</taxon>
        <taxon>Candidatus Merdivivens</taxon>
    </lineage>
</organism>
<dbReference type="Proteomes" id="UP000823597">
    <property type="component" value="Unassembled WGS sequence"/>
</dbReference>
<dbReference type="InterPro" id="IPR050739">
    <property type="entry name" value="MFP"/>
</dbReference>
<evidence type="ECO:0000256" key="5">
    <source>
        <dbReference type="SAM" id="Phobius"/>
    </source>
</evidence>
<comment type="subcellular location">
    <subcellularLocation>
        <location evidence="1">Membrane</location>
        <topology evidence="1">Single-pass membrane protein</topology>
    </subcellularLocation>
</comment>
<dbReference type="InterPro" id="IPR058982">
    <property type="entry name" value="Beta-barrel_AprE"/>
</dbReference>
<name>A0A9D9I452_9BACT</name>
<keyword evidence="4 5" id="KW-0472">Membrane</keyword>
<dbReference type="AlphaFoldDB" id="A0A9D9I452"/>
<reference evidence="7" key="2">
    <citation type="journal article" date="2021" name="PeerJ">
        <title>Extensive microbial diversity within the chicken gut microbiome revealed by metagenomics and culture.</title>
        <authorList>
            <person name="Gilroy R."/>
            <person name="Ravi A."/>
            <person name="Getino M."/>
            <person name="Pursley I."/>
            <person name="Horton D.L."/>
            <person name="Alikhan N.F."/>
            <person name="Baker D."/>
            <person name="Gharbi K."/>
            <person name="Hall N."/>
            <person name="Watson M."/>
            <person name="Adriaenssens E.M."/>
            <person name="Foster-Nyarko E."/>
            <person name="Jarju S."/>
            <person name="Secka A."/>
            <person name="Antonio M."/>
            <person name="Oren A."/>
            <person name="Chaudhuri R.R."/>
            <person name="La Ragione R."/>
            <person name="Hildebrand F."/>
            <person name="Pallen M.J."/>
        </authorList>
    </citation>
    <scope>NUCLEOTIDE SEQUENCE</scope>
    <source>
        <strain evidence="7">10037</strain>
    </source>
</reference>
<dbReference type="Gene3D" id="2.40.30.170">
    <property type="match status" value="1"/>
</dbReference>
<dbReference type="PANTHER" id="PTHR30386">
    <property type="entry name" value="MEMBRANE FUSION SUBUNIT OF EMRAB-TOLC MULTIDRUG EFFLUX PUMP"/>
    <property type="match status" value="1"/>
</dbReference>
<keyword evidence="2 5" id="KW-0812">Transmembrane</keyword>
<evidence type="ECO:0000313" key="8">
    <source>
        <dbReference type="Proteomes" id="UP000823597"/>
    </source>
</evidence>
<proteinExistence type="predicted"/>
<evidence type="ECO:0000256" key="4">
    <source>
        <dbReference type="ARBA" id="ARBA00023136"/>
    </source>
</evidence>
<accession>A0A9D9I452</accession>
<comment type="caution">
    <text evidence="7">The sequence shown here is derived from an EMBL/GenBank/DDBJ whole genome shotgun (WGS) entry which is preliminary data.</text>
</comment>
<evidence type="ECO:0000313" key="7">
    <source>
        <dbReference type="EMBL" id="MBO8465636.1"/>
    </source>
</evidence>
<protein>
    <submittedName>
        <fullName evidence="7">HlyD family efflux transporter periplasmic adaptor subunit</fullName>
    </submittedName>
</protein>
<dbReference type="EMBL" id="JADIME010000070">
    <property type="protein sequence ID" value="MBO8465636.1"/>
    <property type="molecule type" value="Genomic_DNA"/>
</dbReference>
<evidence type="ECO:0000256" key="1">
    <source>
        <dbReference type="ARBA" id="ARBA00004167"/>
    </source>
</evidence>
<evidence type="ECO:0000256" key="2">
    <source>
        <dbReference type="ARBA" id="ARBA00022692"/>
    </source>
</evidence>
<dbReference type="PRINTS" id="PR01490">
    <property type="entry name" value="RTXTOXIND"/>
</dbReference>
<evidence type="ECO:0000259" key="6">
    <source>
        <dbReference type="Pfam" id="PF26002"/>
    </source>
</evidence>
<gene>
    <name evidence="7" type="ORF">IAB93_06545</name>
</gene>